<dbReference type="EMBL" id="ML991915">
    <property type="protein sequence ID" value="KAF2228541.1"/>
    <property type="molecule type" value="Genomic_DNA"/>
</dbReference>
<name>A0A6A6GSA2_VIRVR</name>
<evidence type="ECO:0000256" key="1">
    <source>
        <dbReference type="ARBA" id="ARBA00035112"/>
    </source>
</evidence>
<dbReference type="GO" id="GO:0043386">
    <property type="term" value="P:mycotoxin biosynthetic process"/>
    <property type="evidence" value="ECO:0007669"/>
    <property type="project" value="InterPro"/>
</dbReference>
<keyword evidence="4" id="KW-1185">Reference proteome</keyword>
<evidence type="ECO:0000313" key="3">
    <source>
        <dbReference type="EMBL" id="KAF2228541.1"/>
    </source>
</evidence>
<dbReference type="Pfam" id="PF11807">
    <property type="entry name" value="UstYa"/>
    <property type="match status" value="1"/>
</dbReference>
<organism evidence="3 4">
    <name type="scientific">Viridothelium virens</name>
    <name type="common">Speckled blister lichen</name>
    <name type="synonym">Trypethelium virens</name>
    <dbReference type="NCBI Taxonomy" id="1048519"/>
    <lineage>
        <taxon>Eukaryota</taxon>
        <taxon>Fungi</taxon>
        <taxon>Dikarya</taxon>
        <taxon>Ascomycota</taxon>
        <taxon>Pezizomycotina</taxon>
        <taxon>Dothideomycetes</taxon>
        <taxon>Dothideomycetes incertae sedis</taxon>
        <taxon>Trypetheliales</taxon>
        <taxon>Trypetheliaceae</taxon>
        <taxon>Viridothelium</taxon>
    </lineage>
</organism>
<dbReference type="PANTHER" id="PTHR33365">
    <property type="entry name" value="YALI0B05434P"/>
    <property type="match status" value="1"/>
</dbReference>
<keyword evidence="2" id="KW-0732">Signal</keyword>
<dbReference type="AlphaFoldDB" id="A0A6A6GSA2"/>
<dbReference type="InterPro" id="IPR021765">
    <property type="entry name" value="UstYa-like"/>
</dbReference>
<feature type="chain" id="PRO_5025395470" evidence="2">
    <location>
        <begin position="20"/>
        <end position="193"/>
    </location>
</feature>
<comment type="similarity">
    <text evidence="1">Belongs to the ustYa family.</text>
</comment>
<evidence type="ECO:0000313" key="4">
    <source>
        <dbReference type="Proteomes" id="UP000800092"/>
    </source>
</evidence>
<gene>
    <name evidence="3" type="ORF">EV356DRAFT_495362</name>
</gene>
<proteinExistence type="inferred from homology"/>
<dbReference type="OrthoDB" id="3687641at2759"/>
<protein>
    <submittedName>
        <fullName evidence="3">Uncharacterized protein</fullName>
    </submittedName>
</protein>
<evidence type="ECO:0000256" key="2">
    <source>
        <dbReference type="SAM" id="SignalP"/>
    </source>
</evidence>
<reference evidence="3" key="1">
    <citation type="journal article" date="2020" name="Stud. Mycol.">
        <title>101 Dothideomycetes genomes: a test case for predicting lifestyles and emergence of pathogens.</title>
        <authorList>
            <person name="Haridas S."/>
            <person name="Albert R."/>
            <person name="Binder M."/>
            <person name="Bloem J."/>
            <person name="Labutti K."/>
            <person name="Salamov A."/>
            <person name="Andreopoulos B."/>
            <person name="Baker S."/>
            <person name="Barry K."/>
            <person name="Bills G."/>
            <person name="Bluhm B."/>
            <person name="Cannon C."/>
            <person name="Castanera R."/>
            <person name="Culley D."/>
            <person name="Daum C."/>
            <person name="Ezra D."/>
            <person name="Gonzalez J."/>
            <person name="Henrissat B."/>
            <person name="Kuo A."/>
            <person name="Liang C."/>
            <person name="Lipzen A."/>
            <person name="Lutzoni F."/>
            <person name="Magnuson J."/>
            <person name="Mondo S."/>
            <person name="Nolan M."/>
            <person name="Ohm R."/>
            <person name="Pangilinan J."/>
            <person name="Park H.-J."/>
            <person name="Ramirez L."/>
            <person name="Alfaro M."/>
            <person name="Sun H."/>
            <person name="Tritt A."/>
            <person name="Yoshinaga Y."/>
            <person name="Zwiers L.-H."/>
            <person name="Turgeon B."/>
            <person name="Goodwin S."/>
            <person name="Spatafora J."/>
            <person name="Crous P."/>
            <person name="Grigoriev I."/>
        </authorList>
    </citation>
    <scope>NUCLEOTIDE SEQUENCE</scope>
    <source>
        <strain evidence="3">Tuck. ex Michener</strain>
    </source>
</reference>
<dbReference type="PANTHER" id="PTHR33365:SF6">
    <property type="entry name" value="OXIDASE USTYA"/>
    <property type="match status" value="1"/>
</dbReference>
<dbReference type="Proteomes" id="UP000800092">
    <property type="component" value="Unassembled WGS sequence"/>
</dbReference>
<sequence>MTLILGLYLLSAALDITSHKKLQQYEWWSEFSDPLRLEAVEERWSNIIPAHGIVAVDYKWAQNKRLPESLKHPENPDQRVYIIDAYHQMHCLTIIRRTFYQISTGQPLTFPMGHSRHCFDSLRQYIQCTAGDTLLYSWGLNTTGDGQTRQCRDWGALKTWASEHSACYQDYDRPTPLLEHFGHCDNGDDGLGL</sequence>
<feature type="signal peptide" evidence="2">
    <location>
        <begin position="1"/>
        <end position="19"/>
    </location>
</feature>
<accession>A0A6A6GSA2</accession>